<dbReference type="RefSeq" id="WP_147685506.1">
    <property type="nucleotide sequence ID" value="NZ_VDUX01000003.1"/>
</dbReference>
<name>A0A5C8NJC4_9ACTN</name>
<dbReference type="InterPro" id="IPR011008">
    <property type="entry name" value="Dimeric_a/b-barrel"/>
</dbReference>
<evidence type="ECO:0008006" key="3">
    <source>
        <dbReference type="Google" id="ProtNLM"/>
    </source>
</evidence>
<keyword evidence="2" id="KW-1185">Reference proteome</keyword>
<protein>
    <recommendedName>
        <fullName evidence="3">DUF4286 family protein</fullName>
    </recommendedName>
</protein>
<proteinExistence type="predicted"/>
<comment type="caution">
    <text evidence="1">The sequence shown here is derived from an EMBL/GenBank/DDBJ whole genome shotgun (WGS) entry which is preliminary data.</text>
</comment>
<dbReference type="SUPFAM" id="SSF54909">
    <property type="entry name" value="Dimeric alpha+beta barrel"/>
    <property type="match status" value="1"/>
</dbReference>
<evidence type="ECO:0000313" key="1">
    <source>
        <dbReference type="EMBL" id="TXL61322.1"/>
    </source>
</evidence>
<gene>
    <name evidence="1" type="ORF">FHP06_07785</name>
</gene>
<reference evidence="1 2" key="1">
    <citation type="submission" date="2019-06" db="EMBL/GenBank/DDBJ databases">
        <title>Aeromicrobium sp. nov., isolated from a maize field.</title>
        <authorList>
            <person name="Lin S.-Y."/>
            <person name="Tsai C.-F."/>
            <person name="Young C.-C."/>
        </authorList>
    </citation>
    <scope>NUCLEOTIDE SEQUENCE [LARGE SCALE GENOMIC DNA]</scope>
    <source>
        <strain evidence="1 2">CC-CFT486</strain>
    </source>
</reference>
<evidence type="ECO:0000313" key="2">
    <source>
        <dbReference type="Proteomes" id="UP000321571"/>
    </source>
</evidence>
<accession>A0A5C8NJC4</accession>
<organism evidence="1 2">
    <name type="scientific">Aeromicrobium terrae</name>
    <dbReference type="NCBI Taxonomy" id="2498846"/>
    <lineage>
        <taxon>Bacteria</taxon>
        <taxon>Bacillati</taxon>
        <taxon>Actinomycetota</taxon>
        <taxon>Actinomycetes</taxon>
        <taxon>Propionibacteriales</taxon>
        <taxon>Nocardioidaceae</taxon>
        <taxon>Aeromicrobium</taxon>
    </lineage>
</organism>
<sequence>MSAVLLAVLRPEPSDVPDFYSWYEAEHVTGRLGVPGFTDAHRYRTEDDPDRGILVYELDDLDVLTTPKYKELQAATAEATQTRMGGLRQFVRVTGEVVQEHGEAAGPAPLLFVVAFTTPAEDMAELDAWYESEHVPGLLKADAWLGVRLIDVSDSNTGWTRVALHRLADESALSSPERKAAVDTPGRERLAEKAWFNESTRFVAGGVPRFDDAREALHG</sequence>
<dbReference type="OrthoDB" id="3481501at2"/>
<dbReference type="AlphaFoldDB" id="A0A5C8NJC4"/>
<dbReference type="EMBL" id="VDUX01000003">
    <property type="protein sequence ID" value="TXL61322.1"/>
    <property type="molecule type" value="Genomic_DNA"/>
</dbReference>
<dbReference type="Proteomes" id="UP000321571">
    <property type="component" value="Unassembled WGS sequence"/>
</dbReference>